<reference evidence="4" key="2">
    <citation type="submission" date="2020-04" db="EMBL/GenBank/DDBJ databases">
        <authorList>
            <consortium name="NCBI Genome Project"/>
        </authorList>
    </citation>
    <scope>NUCLEOTIDE SEQUENCE</scope>
    <source>
        <strain evidence="4">CBS 781.70</strain>
    </source>
</reference>
<evidence type="ECO:0000313" key="3">
    <source>
        <dbReference type="Proteomes" id="UP000504638"/>
    </source>
</evidence>
<reference evidence="4" key="3">
    <citation type="submission" date="2025-04" db="UniProtKB">
        <authorList>
            <consortium name="RefSeq"/>
        </authorList>
    </citation>
    <scope>IDENTIFICATION</scope>
    <source>
        <strain evidence="4">CBS 781.70</strain>
    </source>
</reference>
<keyword evidence="3" id="KW-1185">Reference proteome</keyword>
<sequence>MASSDRWIWLGVGVLTFVAVKSVSYALGDILRLTEIQDHKRTPGVSQETEDAINLESLYLLATCPNVDIRKAALKIFCDRFSQNNTAKMLLGDDLLHPDPETRTMAAQAAAVLEKYDVSHAIHQLPLPFLNPQNPSARTRTREENPEELALRRRRREAMVLNEGDHPVRQDDIIQRGGRARDDETAMTERALASLSEEPSASTLMNRRRGRLSEETVGI</sequence>
<proteinExistence type="predicted"/>
<dbReference type="AlphaFoldDB" id="A0A6G1G7M3"/>
<accession>A0A6G1G7M3</accession>
<evidence type="ECO:0000313" key="4">
    <source>
        <dbReference type="RefSeq" id="XP_033535726.1"/>
    </source>
</evidence>
<protein>
    <recommendedName>
        <fullName evidence="5">Cytoskeleton-associated protein</fullName>
    </recommendedName>
</protein>
<evidence type="ECO:0000313" key="2">
    <source>
        <dbReference type="EMBL" id="KAF1814095.1"/>
    </source>
</evidence>
<reference evidence="2 4" key="1">
    <citation type="submission" date="2020-01" db="EMBL/GenBank/DDBJ databases">
        <authorList>
            <consortium name="DOE Joint Genome Institute"/>
            <person name="Haridas S."/>
            <person name="Albert R."/>
            <person name="Binder M."/>
            <person name="Bloem J."/>
            <person name="Labutti K."/>
            <person name="Salamov A."/>
            <person name="Andreopoulos B."/>
            <person name="Baker S.E."/>
            <person name="Barry K."/>
            <person name="Bills G."/>
            <person name="Bluhm B.H."/>
            <person name="Cannon C."/>
            <person name="Castanera R."/>
            <person name="Culley D.E."/>
            <person name="Daum C."/>
            <person name="Ezra D."/>
            <person name="Gonzalez J.B."/>
            <person name="Henrissat B."/>
            <person name="Kuo A."/>
            <person name="Liang C."/>
            <person name="Lipzen A."/>
            <person name="Lutzoni F."/>
            <person name="Magnuson J."/>
            <person name="Mondo S."/>
            <person name="Nolan M."/>
            <person name="Ohm R."/>
            <person name="Pangilinan J."/>
            <person name="Park H.-J."/>
            <person name="Ramirez L."/>
            <person name="Alfaro M."/>
            <person name="Sun H."/>
            <person name="Tritt A."/>
            <person name="Yoshinaga Y."/>
            <person name="Zwiers L.-H."/>
            <person name="Turgeon B.G."/>
            <person name="Goodwin S.B."/>
            <person name="Spatafora J.W."/>
            <person name="Crous P.W."/>
            <person name="Grigoriev I.V."/>
        </authorList>
    </citation>
    <scope>NUCLEOTIDE SEQUENCE</scope>
    <source>
        <strain evidence="2 4">CBS 781.70</strain>
    </source>
</reference>
<feature type="compositionally biased region" description="Basic and acidic residues" evidence="1">
    <location>
        <begin position="164"/>
        <end position="184"/>
    </location>
</feature>
<dbReference type="Proteomes" id="UP000504638">
    <property type="component" value="Unplaced"/>
</dbReference>
<name>A0A6G1G7M3_9PEZI</name>
<dbReference type="GeneID" id="54421755"/>
<evidence type="ECO:0008006" key="5">
    <source>
        <dbReference type="Google" id="ProtNLM"/>
    </source>
</evidence>
<feature type="region of interest" description="Disordered" evidence="1">
    <location>
        <begin position="164"/>
        <end position="219"/>
    </location>
</feature>
<gene>
    <name evidence="2 4" type="ORF">P152DRAFT_472860</name>
</gene>
<feature type="region of interest" description="Disordered" evidence="1">
    <location>
        <begin position="127"/>
        <end position="148"/>
    </location>
</feature>
<dbReference type="RefSeq" id="XP_033535726.1">
    <property type="nucleotide sequence ID" value="XM_033681185.1"/>
</dbReference>
<evidence type="ECO:0000256" key="1">
    <source>
        <dbReference type="SAM" id="MobiDB-lite"/>
    </source>
</evidence>
<organism evidence="2">
    <name type="scientific">Eremomyces bilateralis CBS 781.70</name>
    <dbReference type="NCBI Taxonomy" id="1392243"/>
    <lineage>
        <taxon>Eukaryota</taxon>
        <taxon>Fungi</taxon>
        <taxon>Dikarya</taxon>
        <taxon>Ascomycota</taxon>
        <taxon>Pezizomycotina</taxon>
        <taxon>Dothideomycetes</taxon>
        <taxon>Dothideomycetes incertae sedis</taxon>
        <taxon>Eremomycetales</taxon>
        <taxon>Eremomycetaceae</taxon>
        <taxon>Eremomyces</taxon>
    </lineage>
</organism>
<dbReference type="EMBL" id="ML975154">
    <property type="protein sequence ID" value="KAF1814095.1"/>
    <property type="molecule type" value="Genomic_DNA"/>
</dbReference>
<dbReference type="OrthoDB" id="5385189at2759"/>
<feature type="compositionally biased region" description="Low complexity" evidence="1">
    <location>
        <begin position="189"/>
        <end position="204"/>
    </location>
</feature>